<feature type="transmembrane region" description="Helical" evidence="1">
    <location>
        <begin position="94"/>
        <end position="115"/>
    </location>
</feature>
<dbReference type="EMBL" id="CP036172">
    <property type="protein sequence ID" value="QSZ67513.1"/>
    <property type="molecule type" value="Genomic_DNA"/>
</dbReference>
<organism evidence="2 3">
    <name type="scientific">Methanofollis aquaemaris</name>
    <dbReference type="NCBI Taxonomy" id="126734"/>
    <lineage>
        <taxon>Archaea</taxon>
        <taxon>Methanobacteriati</taxon>
        <taxon>Methanobacteriota</taxon>
        <taxon>Stenosarchaea group</taxon>
        <taxon>Methanomicrobia</taxon>
        <taxon>Methanomicrobiales</taxon>
        <taxon>Methanomicrobiaceae</taxon>
        <taxon>Methanofollis</taxon>
    </lineage>
</organism>
<dbReference type="AlphaFoldDB" id="A0A8A3S6G2"/>
<evidence type="ECO:0000313" key="3">
    <source>
        <dbReference type="Proteomes" id="UP001042704"/>
    </source>
</evidence>
<reference evidence="2" key="2">
    <citation type="submission" date="2019-02" db="EMBL/GenBank/DDBJ databases">
        <authorList>
            <person name="Chen S.-C."/>
            <person name="Chien H.-H."/>
            <person name="Lai M.-C."/>
        </authorList>
    </citation>
    <scope>NUCLEOTIDE SEQUENCE</scope>
    <source>
        <strain evidence="2">N2F9704</strain>
    </source>
</reference>
<accession>A0A8A3S6G2</accession>
<feature type="transmembrane region" description="Helical" evidence="1">
    <location>
        <begin position="60"/>
        <end position="82"/>
    </location>
</feature>
<gene>
    <name evidence="2" type="ORF">RJ40_08350</name>
</gene>
<name>A0A8A3S6G2_9EURY</name>
<reference evidence="2" key="1">
    <citation type="journal article" date="2001" name="Int. J. Syst. Evol. Microbiol.">
        <title>Methanofollis aquaemaris sp. nov., a methanogen isolated from an aquaculture fish pond.</title>
        <authorList>
            <person name="Lai M.C."/>
            <person name="Chen S.C."/>
        </authorList>
    </citation>
    <scope>NUCLEOTIDE SEQUENCE</scope>
    <source>
        <strain evidence="2">N2F9704</strain>
    </source>
</reference>
<evidence type="ECO:0000313" key="2">
    <source>
        <dbReference type="EMBL" id="QSZ67513.1"/>
    </source>
</evidence>
<keyword evidence="3" id="KW-1185">Reference proteome</keyword>
<keyword evidence="1" id="KW-0472">Membrane</keyword>
<feature type="transmembrane region" description="Helical" evidence="1">
    <location>
        <begin position="6"/>
        <end position="27"/>
    </location>
</feature>
<dbReference type="KEGG" id="maqe:RJ40_08350"/>
<feature type="transmembrane region" description="Helical" evidence="1">
    <location>
        <begin position="142"/>
        <end position="163"/>
    </location>
</feature>
<dbReference type="Proteomes" id="UP001042704">
    <property type="component" value="Chromosome"/>
</dbReference>
<evidence type="ECO:0000256" key="1">
    <source>
        <dbReference type="SAM" id="Phobius"/>
    </source>
</evidence>
<feature type="transmembrane region" description="Helical" evidence="1">
    <location>
        <begin position="36"/>
        <end position="54"/>
    </location>
</feature>
<sequence length="176" mass="18760">MVIFSVLFIYFPVYFLCGVCAAVYTVLLEKIPSRRLAAAVPVAVVALWVVWAAAVAADHALLLAVNLSAFFVFDPMIVVALLPLVRRYAHPHRAWAWAGGVAAVVLIVELIQGALMPSMPAVPPPVPGSEEFLDELTKGCVAALKTAGYALVGYAALAVLVYCHREGKAVEEAGEE</sequence>
<keyword evidence="1" id="KW-1133">Transmembrane helix</keyword>
<proteinExistence type="predicted"/>
<protein>
    <submittedName>
        <fullName evidence="2">Uncharacterized protein</fullName>
    </submittedName>
</protein>
<keyword evidence="1" id="KW-0812">Transmembrane</keyword>